<evidence type="ECO:0000256" key="3">
    <source>
        <dbReference type="ARBA" id="ARBA00022692"/>
    </source>
</evidence>
<reference evidence="8 9" key="1">
    <citation type="submission" date="2014-07" db="EMBL/GenBank/DDBJ databases">
        <title>Draft Genome Sequence of Gephyronic Acid Producer, Cystobacter violaceus Strain Cb vi76.</title>
        <authorList>
            <person name="Stevens D.C."/>
            <person name="Young J."/>
            <person name="Carmichael R."/>
            <person name="Tan J."/>
            <person name="Taylor R.E."/>
        </authorList>
    </citation>
    <scope>NUCLEOTIDE SEQUENCE [LARGE SCALE GENOMIC DNA]</scope>
    <source>
        <strain evidence="8 9">Cb vi76</strain>
    </source>
</reference>
<evidence type="ECO:0000259" key="7">
    <source>
        <dbReference type="Pfam" id="PF09335"/>
    </source>
</evidence>
<dbReference type="GO" id="GO:0005886">
    <property type="term" value="C:plasma membrane"/>
    <property type="evidence" value="ECO:0007669"/>
    <property type="project" value="UniProtKB-SubCell"/>
</dbReference>
<proteinExistence type="inferred from homology"/>
<evidence type="ECO:0000256" key="2">
    <source>
        <dbReference type="ARBA" id="ARBA00022475"/>
    </source>
</evidence>
<dbReference type="PANTHER" id="PTHR12677">
    <property type="entry name" value="GOLGI APPARATUS MEMBRANE PROTEIN TVP38-RELATED"/>
    <property type="match status" value="1"/>
</dbReference>
<evidence type="ECO:0000256" key="5">
    <source>
        <dbReference type="ARBA" id="ARBA00023136"/>
    </source>
</evidence>
<dbReference type="InterPro" id="IPR015414">
    <property type="entry name" value="TMEM64"/>
</dbReference>
<feature type="transmembrane region" description="Helical" evidence="6">
    <location>
        <begin position="56"/>
        <end position="74"/>
    </location>
</feature>
<sequence>MERAAEAPVSRERTVAGWTLLGTLLLTAILVPFFLWEERLLAATTAFLQMPHSRGLSAVALAGLLAADIVLPVPSSLVNLAAGSLLGSWVGTAVSWTGLMVSAVVGYLLGQGASATALRRLVGNSEGRAAAVIATHGHWGLMVCRGVPVLAEASVVLAGFHRMPFRRFLAVCALSNLGIATAYSALGAYAVDTGSFLVAFAGAVCVPALGLFLTRKLRAER</sequence>
<name>A0A084SQT9_9BACT</name>
<comment type="caution">
    <text evidence="8">The sequence shown here is derived from an EMBL/GenBank/DDBJ whole genome shotgun (WGS) entry which is preliminary data.</text>
</comment>
<keyword evidence="4 6" id="KW-1133">Transmembrane helix</keyword>
<feature type="transmembrane region" description="Helical" evidence="6">
    <location>
        <begin position="196"/>
        <end position="214"/>
    </location>
</feature>
<protein>
    <recommendedName>
        <fullName evidence="6">TVP38/TMEM64 family membrane protein</fullName>
    </recommendedName>
</protein>
<dbReference type="InterPro" id="IPR032816">
    <property type="entry name" value="VTT_dom"/>
</dbReference>
<feature type="transmembrane region" description="Helical" evidence="6">
    <location>
        <begin position="15"/>
        <end position="36"/>
    </location>
</feature>
<feature type="domain" description="VTT" evidence="7">
    <location>
        <begin position="73"/>
        <end position="188"/>
    </location>
</feature>
<evidence type="ECO:0000256" key="4">
    <source>
        <dbReference type="ARBA" id="ARBA00022989"/>
    </source>
</evidence>
<keyword evidence="5 6" id="KW-0472">Membrane</keyword>
<dbReference type="EMBL" id="JPMI01000175">
    <property type="protein sequence ID" value="KFA90824.1"/>
    <property type="molecule type" value="Genomic_DNA"/>
</dbReference>
<keyword evidence="3 6" id="KW-0812">Transmembrane</keyword>
<gene>
    <name evidence="8" type="ORF">Q664_25900</name>
</gene>
<evidence type="ECO:0000313" key="8">
    <source>
        <dbReference type="EMBL" id="KFA90824.1"/>
    </source>
</evidence>
<feature type="transmembrane region" description="Helical" evidence="6">
    <location>
        <begin position="168"/>
        <end position="190"/>
    </location>
</feature>
<feature type="transmembrane region" description="Helical" evidence="6">
    <location>
        <begin position="86"/>
        <end position="110"/>
    </location>
</feature>
<keyword evidence="2 6" id="KW-1003">Cell membrane</keyword>
<dbReference type="PANTHER" id="PTHR12677:SF59">
    <property type="entry name" value="GOLGI APPARATUS MEMBRANE PROTEIN TVP38-RELATED"/>
    <property type="match status" value="1"/>
</dbReference>
<evidence type="ECO:0000256" key="1">
    <source>
        <dbReference type="ARBA" id="ARBA00004651"/>
    </source>
</evidence>
<dbReference type="Proteomes" id="UP000028547">
    <property type="component" value="Unassembled WGS sequence"/>
</dbReference>
<dbReference type="Pfam" id="PF09335">
    <property type="entry name" value="VTT_dom"/>
    <property type="match status" value="1"/>
</dbReference>
<comment type="similarity">
    <text evidence="6">Belongs to the TVP38/TMEM64 family.</text>
</comment>
<organism evidence="8 9">
    <name type="scientific">Archangium violaceum Cb vi76</name>
    <dbReference type="NCBI Taxonomy" id="1406225"/>
    <lineage>
        <taxon>Bacteria</taxon>
        <taxon>Pseudomonadati</taxon>
        <taxon>Myxococcota</taxon>
        <taxon>Myxococcia</taxon>
        <taxon>Myxococcales</taxon>
        <taxon>Cystobacterineae</taxon>
        <taxon>Archangiaceae</taxon>
        <taxon>Archangium</taxon>
    </lineage>
</organism>
<comment type="subcellular location">
    <subcellularLocation>
        <location evidence="1 6">Cell membrane</location>
        <topology evidence="1 6">Multi-pass membrane protein</topology>
    </subcellularLocation>
</comment>
<dbReference type="AlphaFoldDB" id="A0A084SQT9"/>
<accession>A0A084SQT9</accession>
<evidence type="ECO:0000256" key="6">
    <source>
        <dbReference type="RuleBase" id="RU366058"/>
    </source>
</evidence>
<evidence type="ECO:0000313" key="9">
    <source>
        <dbReference type="Proteomes" id="UP000028547"/>
    </source>
</evidence>